<dbReference type="GeneID" id="19265308"/>
<protein>
    <recommendedName>
        <fullName evidence="7">FAD-binding domain-containing protein</fullName>
    </recommendedName>
</protein>
<evidence type="ECO:0000256" key="1">
    <source>
        <dbReference type="ARBA" id="ARBA00001974"/>
    </source>
</evidence>
<evidence type="ECO:0000313" key="9">
    <source>
        <dbReference type="Proteomes" id="UP000030651"/>
    </source>
</evidence>
<proteinExistence type="inferred from homology"/>
<dbReference type="HOGENOM" id="CLU_009665_12_2_1"/>
<dbReference type="STRING" id="1229662.W3XLW1"/>
<keyword evidence="6" id="KW-0560">Oxidoreductase</keyword>
<dbReference type="Proteomes" id="UP000030651">
    <property type="component" value="Unassembled WGS sequence"/>
</dbReference>
<gene>
    <name evidence="8" type="ORF">PFICI_00295</name>
</gene>
<evidence type="ECO:0000259" key="7">
    <source>
        <dbReference type="Pfam" id="PF01494"/>
    </source>
</evidence>
<dbReference type="KEGG" id="pfy:PFICI_00295"/>
<evidence type="ECO:0000313" key="8">
    <source>
        <dbReference type="EMBL" id="ETS86467.1"/>
    </source>
</evidence>
<dbReference type="Pfam" id="PF01494">
    <property type="entry name" value="FAD_binding_3"/>
    <property type="match status" value="1"/>
</dbReference>
<organism evidence="8 9">
    <name type="scientific">Pestalotiopsis fici (strain W106-1 / CGMCC3.15140)</name>
    <dbReference type="NCBI Taxonomy" id="1229662"/>
    <lineage>
        <taxon>Eukaryota</taxon>
        <taxon>Fungi</taxon>
        <taxon>Dikarya</taxon>
        <taxon>Ascomycota</taxon>
        <taxon>Pezizomycotina</taxon>
        <taxon>Sordariomycetes</taxon>
        <taxon>Xylariomycetidae</taxon>
        <taxon>Amphisphaeriales</taxon>
        <taxon>Sporocadaceae</taxon>
        <taxon>Pestalotiopsis</taxon>
    </lineage>
</organism>
<evidence type="ECO:0000256" key="6">
    <source>
        <dbReference type="ARBA" id="ARBA00023002"/>
    </source>
</evidence>
<dbReference type="eggNOG" id="KOG2614">
    <property type="taxonomic scope" value="Eukaryota"/>
</dbReference>
<dbReference type="OMA" id="GHIHRTH"/>
<evidence type="ECO:0000256" key="5">
    <source>
        <dbReference type="ARBA" id="ARBA00022827"/>
    </source>
</evidence>
<feature type="domain" description="FAD-binding" evidence="7">
    <location>
        <begin position="11"/>
        <end position="349"/>
    </location>
</feature>
<dbReference type="OrthoDB" id="10029326at2759"/>
<dbReference type="AlphaFoldDB" id="W3XLW1"/>
<evidence type="ECO:0000256" key="4">
    <source>
        <dbReference type="ARBA" id="ARBA00022630"/>
    </source>
</evidence>
<keyword evidence="9" id="KW-1185">Reference proteome</keyword>
<dbReference type="InterPro" id="IPR002938">
    <property type="entry name" value="FAD-bd"/>
</dbReference>
<dbReference type="PANTHER" id="PTHR47356">
    <property type="entry name" value="FAD-DEPENDENT MONOOXYGENASE ASQG-RELATED"/>
    <property type="match status" value="1"/>
</dbReference>
<comment type="similarity">
    <text evidence="3">Belongs to the paxM FAD-dependent monooxygenase family.</text>
</comment>
<dbReference type="GO" id="GO:0004497">
    <property type="term" value="F:monooxygenase activity"/>
    <property type="evidence" value="ECO:0007669"/>
    <property type="project" value="InterPro"/>
</dbReference>
<evidence type="ECO:0000256" key="2">
    <source>
        <dbReference type="ARBA" id="ARBA00005179"/>
    </source>
</evidence>
<keyword evidence="4" id="KW-0285">Flavoprotein</keyword>
<comment type="pathway">
    <text evidence="2">Secondary metabolite biosynthesis.</text>
</comment>
<keyword evidence="5" id="KW-0274">FAD</keyword>
<dbReference type="PANTHER" id="PTHR47356:SF2">
    <property type="entry name" value="FAD-BINDING DOMAIN-CONTAINING PROTEIN-RELATED"/>
    <property type="match status" value="1"/>
</dbReference>
<dbReference type="PRINTS" id="PR00420">
    <property type="entry name" value="RNGMNOXGNASE"/>
</dbReference>
<dbReference type="EMBL" id="KI912109">
    <property type="protein sequence ID" value="ETS86467.1"/>
    <property type="molecule type" value="Genomic_DNA"/>
</dbReference>
<dbReference type="SUPFAM" id="SSF51905">
    <property type="entry name" value="FAD/NAD(P)-binding domain"/>
    <property type="match status" value="1"/>
</dbReference>
<reference evidence="9" key="1">
    <citation type="journal article" date="2015" name="BMC Genomics">
        <title>Genomic and transcriptomic analysis of the endophytic fungus Pestalotiopsis fici reveals its lifestyle and high potential for synthesis of natural products.</title>
        <authorList>
            <person name="Wang X."/>
            <person name="Zhang X."/>
            <person name="Liu L."/>
            <person name="Xiang M."/>
            <person name="Wang W."/>
            <person name="Sun X."/>
            <person name="Che Y."/>
            <person name="Guo L."/>
            <person name="Liu G."/>
            <person name="Guo L."/>
            <person name="Wang C."/>
            <person name="Yin W.B."/>
            <person name="Stadler M."/>
            <person name="Zhang X."/>
            <person name="Liu X."/>
        </authorList>
    </citation>
    <scope>NUCLEOTIDE SEQUENCE [LARGE SCALE GENOMIC DNA]</scope>
    <source>
        <strain evidence="9">W106-1 / CGMCC3.15140</strain>
    </source>
</reference>
<dbReference type="InParanoid" id="W3XLW1"/>
<name>W3XLW1_PESFW</name>
<sequence>MRSPNEQSQKLSVIIVGGGIAGLTLANALQHSGIDYVLLEAYSELAPQVGASIGLSPNGSRILDQFGCYEQILSTASRIDWNGSHSPDGKLIRPRTDAMQLLKARSNYSMCFLDRQNVLQALADRIENSKNILLDKRVKNIFHSTDSVRVDCDDGTSYHGDIVVGADGTHSVVRKAMWRTASLEAPGEIPETEQGSMTAEYKCLFGISTAVSGLPSHHFDVTYIKDLTPIIITGEGDRVYWFLIARLDKVYRDKDIPRYTRQQELDFVSSHFDIPLTEDGKVRFKDVWNRRVSSRLVALEEAFFPHWTWGRFICIGDSVHKMTPNAGSGGNAAIESAASLANSLDELIRRFPTQRPNLEEVRAALLKCQQERSERASSTVAMSAYVTRLHAVRGPLQRLLAYYVMPHAGDLFVDLGSLAWIGAVKINSLSLPPRSLLGTMPFNPEQGVGKSESIVYRMLWALPLVLLGVFHLMVPPTAPKHGIWDILTGSDYPPNVWPPCGDLLWRVSGAMDFGTIYTIMLIESARRALALTPMSL</sequence>
<dbReference type="InterPro" id="IPR050562">
    <property type="entry name" value="FAD_mOase_fung"/>
</dbReference>
<dbReference type="RefSeq" id="XP_007827067.1">
    <property type="nucleotide sequence ID" value="XM_007828876.1"/>
</dbReference>
<dbReference type="GO" id="GO:0071949">
    <property type="term" value="F:FAD binding"/>
    <property type="evidence" value="ECO:0007669"/>
    <property type="project" value="InterPro"/>
</dbReference>
<dbReference type="Gene3D" id="3.50.50.60">
    <property type="entry name" value="FAD/NAD(P)-binding domain"/>
    <property type="match status" value="1"/>
</dbReference>
<comment type="cofactor">
    <cofactor evidence="1">
        <name>FAD</name>
        <dbReference type="ChEBI" id="CHEBI:57692"/>
    </cofactor>
</comment>
<dbReference type="InterPro" id="IPR036188">
    <property type="entry name" value="FAD/NAD-bd_sf"/>
</dbReference>
<accession>W3XLW1</accession>
<evidence type="ECO:0000256" key="3">
    <source>
        <dbReference type="ARBA" id="ARBA00007992"/>
    </source>
</evidence>